<keyword evidence="1" id="KW-0812">Transmembrane</keyword>
<dbReference type="InterPro" id="IPR036653">
    <property type="entry name" value="CinA-like_C"/>
</dbReference>
<sequence>MIPPDIAEQISAIHAAPTRLVLVFAGAGSLGLAWLHAIAGSSRTVLEAIDAYSPRSLATITGNLNAPAVSAATAQAMATWAYHRAQTLSDGDWPLIGVGLTAAILTDRQRRGADHAFLAIHSATDTLLEHLNLPRTDQHRLDQEIIVSRWLIAHIARVVLG</sequence>
<accession>A9WG99</accession>
<dbReference type="Gene3D" id="3.90.950.20">
    <property type="entry name" value="CinA-like"/>
    <property type="match status" value="1"/>
</dbReference>
<protein>
    <submittedName>
        <fullName evidence="2">Uncharacterized protein</fullName>
    </submittedName>
</protein>
<dbReference type="PANTHER" id="PTHR31285:SF0">
    <property type="entry name" value="NICOTINAMIDE MONONUCLEOTIDE ADENYLYLTRANSFERASE"/>
    <property type="match status" value="1"/>
</dbReference>
<proteinExistence type="predicted"/>
<dbReference type="EMBL" id="CP000909">
    <property type="protein sequence ID" value="ABY34020.1"/>
    <property type="molecule type" value="Genomic_DNA"/>
</dbReference>
<dbReference type="HOGENOM" id="CLU_1640768_0_0_0"/>
<dbReference type="AlphaFoldDB" id="A9WG99"/>
<feature type="transmembrane region" description="Helical" evidence="1">
    <location>
        <begin position="20"/>
        <end position="39"/>
    </location>
</feature>
<gene>
    <name evidence="2" type="ordered locus">Caur_0782</name>
</gene>
<keyword evidence="3" id="KW-1185">Reference proteome</keyword>
<evidence type="ECO:0000256" key="1">
    <source>
        <dbReference type="SAM" id="Phobius"/>
    </source>
</evidence>
<dbReference type="eggNOG" id="COG1057">
    <property type="taxonomic scope" value="Bacteria"/>
</dbReference>
<dbReference type="InParanoid" id="A9WG99"/>
<dbReference type="EnsemblBacteria" id="ABY34020">
    <property type="protein sequence ID" value="ABY34020"/>
    <property type="gene ID" value="Caur_0782"/>
</dbReference>
<dbReference type="Proteomes" id="UP000002008">
    <property type="component" value="Chromosome"/>
</dbReference>
<evidence type="ECO:0000313" key="2">
    <source>
        <dbReference type="EMBL" id="ABY34020.1"/>
    </source>
</evidence>
<dbReference type="STRING" id="324602.Caur_0782"/>
<dbReference type="KEGG" id="cau:Caur_0782"/>
<dbReference type="PATRIC" id="fig|324602.8.peg.891"/>
<reference evidence="3" key="1">
    <citation type="journal article" date="2011" name="BMC Genomics">
        <title>Complete genome sequence of the filamentous anoxygenic phototrophic bacterium Chloroflexus aurantiacus.</title>
        <authorList>
            <person name="Tang K.H."/>
            <person name="Barry K."/>
            <person name="Chertkov O."/>
            <person name="Dalin E."/>
            <person name="Han C.S."/>
            <person name="Hauser L.J."/>
            <person name="Honchak B.M."/>
            <person name="Karbach L.E."/>
            <person name="Land M.L."/>
            <person name="Lapidus A."/>
            <person name="Larimer F.W."/>
            <person name="Mikhailova N."/>
            <person name="Pitluck S."/>
            <person name="Pierson B.K."/>
            <person name="Blankenship R.E."/>
        </authorList>
    </citation>
    <scope>NUCLEOTIDE SEQUENCE [LARGE SCALE GENOMIC DNA]</scope>
    <source>
        <strain evidence="3">ATCC 29366 / DSM 635 / J-10-fl</strain>
    </source>
</reference>
<evidence type="ECO:0000313" key="3">
    <source>
        <dbReference type="Proteomes" id="UP000002008"/>
    </source>
</evidence>
<dbReference type="RefSeq" id="WP_012256676.1">
    <property type="nucleotide sequence ID" value="NC_010175.1"/>
</dbReference>
<keyword evidence="1" id="KW-0472">Membrane</keyword>
<keyword evidence="1" id="KW-1133">Transmembrane helix</keyword>
<organism evidence="2 3">
    <name type="scientific">Chloroflexus aurantiacus (strain ATCC 29366 / DSM 635 / J-10-fl)</name>
    <dbReference type="NCBI Taxonomy" id="324602"/>
    <lineage>
        <taxon>Bacteria</taxon>
        <taxon>Bacillati</taxon>
        <taxon>Chloroflexota</taxon>
        <taxon>Chloroflexia</taxon>
        <taxon>Chloroflexales</taxon>
        <taxon>Chloroflexineae</taxon>
        <taxon>Chloroflexaceae</taxon>
        <taxon>Chloroflexus</taxon>
    </lineage>
</organism>
<dbReference type="PANTHER" id="PTHR31285">
    <property type="entry name" value="NICOTINAMIDE MONONUCLEOTIDE ADENYLYLTRANSFERASE"/>
    <property type="match status" value="1"/>
</dbReference>
<name>A9WG99_CHLAA</name>